<evidence type="ECO:0000256" key="1">
    <source>
        <dbReference type="SAM" id="MobiDB-lite"/>
    </source>
</evidence>
<accession>A0AA39N7G6</accession>
<dbReference type="Proteomes" id="UP001175211">
    <property type="component" value="Unassembled WGS sequence"/>
</dbReference>
<name>A0AA39N7G6_ARMTA</name>
<dbReference type="AlphaFoldDB" id="A0AA39N7G6"/>
<comment type="caution">
    <text evidence="2">The sequence shown here is derived from an EMBL/GenBank/DDBJ whole genome shotgun (WGS) entry which is preliminary data.</text>
</comment>
<feature type="compositionally biased region" description="Basic and acidic residues" evidence="1">
    <location>
        <begin position="196"/>
        <end position="206"/>
    </location>
</feature>
<dbReference type="RefSeq" id="XP_060332469.1">
    <property type="nucleotide sequence ID" value="XM_060472712.1"/>
</dbReference>
<gene>
    <name evidence="2" type="ORF">EV420DRAFT_1532126</name>
</gene>
<reference evidence="2" key="1">
    <citation type="submission" date="2023-06" db="EMBL/GenBank/DDBJ databases">
        <authorList>
            <consortium name="Lawrence Berkeley National Laboratory"/>
            <person name="Ahrendt S."/>
            <person name="Sahu N."/>
            <person name="Indic B."/>
            <person name="Wong-Bajracharya J."/>
            <person name="Merenyi Z."/>
            <person name="Ke H.-M."/>
            <person name="Monk M."/>
            <person name="Kocsube S."/>
            <person name="Drula E."/>
            <person name="Lipzen A."/>
            <person name="Balint B."/>
            <person name="Henrissat B."/>
            <person name="Andreopoulos B."/>
            <person name="Martin F.M."/>
            <person name="Harder C.B."/>
            <person name="Rigling D."/>
            <person name="Ford K.L."/>
            <person name="Foster G.D."/>
            <person name="Pangilinan J."/>
            <person name="Papanicolaou A."/>
            <person name="Barry K."/>
            <person name="LaButti K."/>
            <person name="Viragh M."/>
            <person name="Koriabine M."/>
            <person name="Yan M."/>
            <person name="Riley R."/>
            <person name="Champramary S."/>
            <person name="Plett K.L."/>
            <person name="Tsai I.J."/>
            <person name="Slot J."/>
            <person name="Sipos G."/>
            <person name="Plett J."/>
            <person name="Nagy L.G."/>
            <person name="Grigoriev I.V."/>
        </authorList>
    </citation>
    <scope>NUCLEOTIDE SEQUENCE</scope>
    <source>
        <strain evidence="2">CCBAS 213</strain>
    </source>
</reference>
<organism evidence="2 3">
    <name type="scientific">Armillaria tabescens</name>
    <name type="common">Ringless honey mushroom</name>
    <name type="synonym">Agaricus tabescens</name>
    <dbReference type="NCBI Taxonomy" id="1929756"/>
    <lineage>
        <taxon>Eukaryota</taxon>
        <taxon>Fungi</taxon>
        <taxon>Dikarya</taxon>
        <taxon>Basidiomycota</taxon>
        <taxon>Agaricomycotina</taxon>
        <taxon>Agaricomycetes</taxon>
        <taxon>Agaricomycetidae</taxon>
        <taxon>Agaricales</taxon>
        <taxon>Marasmiineae</taxon>
        <taxon>Physalacriaceae</taxon>
        <taxon>Desarmillaria</taxon>
    </lineage>
</organism>
<dbReference type="EMBL" id="JAUEPS010000012">
    <property type="protein sequence ID" value="KAK0460430.1"/>
    <property type="molecule type" value="Genomic_DNA"/>
</dbReference>
<protein>
    <submittedName>
        <fullName evidence="2">Uncharacterized protein</fullName>
    </submittedName>
</protein>
<evidence type="ECO:0000313" key="3">
    <source>
        <dbReference type="Proteomes" id="UP001175211"/>
    </source>
</evidence>
<proteinExistence type="predicted"/>
<feature type="region of interest" description="Disordered" evidence="1">
    <location>
        <begin position="196"/>
        <end position="226"/>
    </location>
</feature>
<sequence length="253" mass="28235">MDVEMLDVSSGAPQISASSRFCASCKKPMPNDALYKSCELCLTKKREYQRRRATERKKQIMAIKDVVGMKRKAEDVVLDANAKKKRVRQILREVQVTDSVQDPVVSKGVSGTFVVQTASDLYKLVKAQPKLVKACHSIISVESIDHQKRTKLVSKDLLSFAGLRFDRFENIFNGIHLPGTYTRIFKCKCQSKEPSKEQEPLKRRASDLSSWVVSSKSKSPEGPCSGRITVVAEDDNSHPLGIPGQKVTVTVNH</sequence>
<evidence type="ECO:0000313" key="2">
    <source>
        <dbReference type="EMBL" id="KAK0460430.1"/>
    </source>
</evidence>
<dbReference type="GeneID" id="85356260"/>
<keyword evidence="3" id="KW-1185">Reference proteome</keyword>